<name>A0ABI8A5Q2_FELCA</name>
<feature type="region of interest" description="Disordered" evidence="6">
    <location>
        <begin position="63"/>
        <end position="90"/>
    </location>
</feature>
<feature type="domain" description="Transmembrane protein TMEM132 fifth" evidence="13">
    <location>
        <begin position="614"/>
        <end position="749"/>
    </location>
</feature>
<proteinExistence type="inferred from homology"/>
<evidence type="ECO:0000256" key="4">
    <source>
        <dbReference type="ARBA" id="ARBA00022989"/>
    </source>
</evidence>
<organism evidence="15 16">
    <name type="scientific">Felis catus</name>
    <name type="common">Cat</name>
    <name type="synonym">Felis silvestris catus</name>
    <dbReference type="NCBI Taxonomy" id="9685"/>
    <lineage>
        <taxon>Eukaryota</taxon>
        <taxon>Metazoa</taxon>
        <taxon>Chordata</taxon>
        <taxon>Craniata</taxon>
        <taxon>Vertebrata</taxon>
        <taxon>Euteleostomi</taxon>
        <taxon>Mammalia</taxon>
        <taxon>Eutheria</taxon>
        <taxon>Laurasiatheria</taxon>
        <taxon>Carnivora</taxon>
        <taxon>Feliformia</taxon>
        <taxon>Felidae</taxon>
        <taxon>Felinae</taxon>
        <taxon>Felis</taxon>
    </lineage>
</organism>
<evidence type="ECO:0000259" key="13">
    <source>
        <dbReference type="Pfam" id="PF23486"/>
    </source>
</evidence>
<feature type="domain" description="Transmembrane protein TMEM132 cohesin-like" evidence="11">
    <location>
        <begin position="367"/>
        <end position="511"/>
    </location>
</feature>
<feature type="compositionally biased region" description="Basic and acidic residues" evidence="6">
    <location>
        <begin position="1"/>
        <end position="15"/>
    </location>
</feature>
<dbReference type="Pfam" id="PF15706">
    <property type="entry name" value="TMEM132_C"/>
    <property type="match status" value="1"/>
</dbReference>
<dbReference type="InterPro" id="IPR031437">
    <property type="entry name" value="Ig_TMEM132_4th"/>
</dbReference>
<evidence type="ECO:0000259" key="10">
    <source>
        <dbReference type="Pfam" id="PF16070"/>
    </source>
</evidence>
<dbReference type="Ensembl" id="ENSFCTT00005078074.1">
    <property type="protein sequence ID" value="ENSFCTP00005054549.1"/>
    <property type="gene ID" value="ENSFCTG00005027616.1"/>
</dbReference>
<dbReference type="Pfam" id="PF23487">
    <property type="entry name" value="Ig_TMEM132_6th"/>
    <property type="match status" value="1"/>
</dbReference>
<dbReference type="InterPro" id="IPR055423">
    <property type="entry name" value="Ig_TMEM132_5th"/>
</dbReference>
<comment type="subcellular location">
    <subcellularLocation>
        <location evidence="1">Membrane</location>
        <topology evidence="1">Single-pass type I membrane protein</topology>
    </subcellularLocation>
</comment>
<feature type="domain" description="Transmembrane protein TMEM132 second Ig-like" evidence="12">
    <location>
        <begin position="213"/>
        <end position="352"/>
    </location>
</feature>
<feature type="domain" description="Transmembrane protein TMEM132 sixth" evidence="14">
    <location>
        <begin position="750"/>
        <end position="865"/>
    </location>
</feature>
<evidence type="ECO:0000259" key="9">
    <source>
        <dbReference type="Pfam" id="PF15706"/>
    </source>
</evidence>
<accession>A0ABI8A5Q2</accession>
<reference evidence="15" key="3">
    <citation type="submission" date="2025-09" db="UniProtKB">
        <authorList>
            <consortium name="Ensembl"/>
        </authorList>
    </citation>
    <scope>IDENTIFICATION</scope>
    <source>
        <strain evidence="15">breed Abyssinian</strain>
    </source>
</reference>
<dbReference type="InterPro" id="IPR055421">
    <property type="entry name" value="TMEM132_3rd"/>
</dbReference>
<evidence type="ECO:0000256" key="1">
    <source>
        <dbReference type="ARBA" id="ARBA00004479"/>
    </source>
</evidence>
<protein>
    <recommendedName>
        <fullName evidence="17">Transmembrane protein 132B</fullName>
    </recommendedName>
</protein>
<dbReference type="Pfam" id="PF23039">
    <property type="entry name" value="TMEM132_3rd"/>
    <property type="match status" value="1"/>
</dbReference>
<evidence type="ECO:0000256" key="7">
    <source>
        <dbReference type="SAM" id="Phobius"/>
    </source>
</evidence>
<keyword evidence="4 7" id="KW-1133">Transmembrane helix</keyword>
<feature type="region of interest" description="Disordered" evidence="6">
    <location>
        <begin position="633"/>
        <end position="654"/>
    </location>
</feature>
<dbReference type="PANTHER" id="PTHR13388:SF12">
    <property type="entry name" value="TRANSMEMBRANE PROTEIN 132B"/>
    <property type="match status" value="1"/>
</dbReference>
<dbReference type="GeneTree" id="ENSGT00940000159630"/>
<evidence type="ECO:0000259" key="8">
    <source>
        <dbReference type="Pfam" id="PF15705"/>
    </source>
</evidence>
<sequence length="1153" mass="126736">MSDASGRDGQKRKYPNDAAGGGATRWHVGSGGHHGCVASCLWGDPTERSCEPAGCRIGGKWAPSHSTPAALGESPKSPVPGPGVARGRRGQTVPLTLGPGLHSSSAFLSRTETESRGIVDSLQRFSSLPAYLPTSLRIADAEEAFFLKEANQDVTRNSSLQARVESLFIYRARSPPTVNASYGPFSAEKPIPQDLLLTSTSFGNTEKFPFNWKLKSHILDSSVYSNRPKVQTLFYVTGTHWDDGDPEEDLPCVKMFAFPEAREVAASCRLRGDPGLCVAELELLPEWFSSGLDLEPEEEIPALLGGTAMELFFSLYPADQAGQCLLEEDSKWENNIHSGQDGPQQASPARERIGSVVVYPTQDDLKWSLVSLDENVVVSVPLNLVREGDTATFLVSLTSGSVADHFTLRIKAAAGVRITAVRVTSEQQWAVQEEIDSSGSQTTATLTCVGHHPDPQSRTNGSFYEILQVDFGVDNSSGLAGAQPITWQVEYPVEDSMSELAVSEIFVSQTSFVGIVPLAMDTEVLNTAVLTGKAVSVPVKVVAIQEDGSVVDVSAAVECRSADEDVIKVSNHCDSIFVNGKEVRSKVDTTVNFTHQHFTSQLEVTVWAPRLPLQIEISDTELSQIKGWRVPVASNRRPTRESEDEEDEEKKGRGCSLQYQHATVRVLTQFVAEAPDLSQLSYMLGPDWQFDITDLVTDFMKVEEPRIAQLQGGRTLVGREPGITTVQVLSPLSDSILAEKTVIVLDDRVTIADLGVQLVAGLSLALKPHRADKRAIVSMVAAQDVLRAPQQEAIVSSWILFSDGSVTPLDIYDPKDFSVTVSSLDEMVVSVQANLQSKWPVVVAQGEGQGPLIKLEMMISEPCQKTKRKSVLAVGKGNVKVKFEPNVDEHLGGTNDIEGISREYKDHFSNSIQREGNQERAVQEWFQHGASVGQEERSNKSTTPQYPLEGKDKKLLKSGGPDSFTSFPTQGKLPEPNNPSDLTVTSRGLTDLEIGMYALLCVFCLAILVFLINCVAFAWKYRHKRFAVSEQGNIPHSHDWVWLGNEVELLENPVDITLPSEECTTMIDRGLQFEERNFLLNGGSQKTFHSQLLRPSDYVYDKDIKSERSALLEKGVRHRFRDWREDRAAQVFDRLDPGKTGQRQHVSHSQKQP</sequence>
<feature type="transmembrane region" description="Helical" evidence="7">
    <location>
        <begin position="994"/>
        <end position="1019"/>
    </location>
</feature>
<evidence type="ECO:0000256" key="6">
    <source>
        <dbReference type="SAM" id="MobiDB-lite"/>
    </source>
</evidence>
<dbReference type="Pfam" id="PF23486">
    <property type="entry name" value="Ig_TMEM132_5th"/>
    <property type="match status" value="1"/>
</dbReference>
<reference evidence="15 16" key="1">
    <citation type="submission" date="2021-02" db="EMBL/GenBank/DDBJ databases">
        <title>Safari Cat Assemblies.</title>
        <authorList>
            <person name="Bredemeyer K.R."/>
            <person name="Murphy W.J."/>
        </authorList>
    </citation>
    <scope>NUCLEOTIDE SEQUENCE [LARGE SCALE GENOMIC DNA]</scope>
</reference>
<dbReference type="Pfam" id="PF15705">
    <property type="entry name" value="TMEM132_N"/>
    <property type="match status" value="1"/>
</dbReference>
<dbReference type="InterPro" id="IPR031435">
    <property type="entry name" value="TMEM132_N"/>
</dbReference>
<dbReference type="InterPro" id="IPR055422">
    <property type="entry name" value="Ig_TMEM132_2nd"/>
</dbReference>
<evidence type="ECO:0000259" key="12">
    <source>
        <dbReference type="Pfam" id="PF23481"/>
    </source>
</evidence>
<feature type="domain" description="Transmembrane protein TMEM132 C-terminal" evidence="9">
    <location>
        <begin position="967"/>
        <end position="1047"/>
    </location>
</feature>
<evidence type="ECO:0000259" key="14">
    <source>
        <dbReference type="Pfam" id="PF23487"/>
    </source>
</evidence>
<feature type="domain" description="Transmembrane protein family 132 fourth" evidence="10">
    <location>
        <begin position="514"/>
        <end position="611"/>
    </location>
</feature>
<dbReference type="Pfam" id="PF16070">
    <property type="entry name" value="Ig_TMEM132_4th"/>
    <property type="match status" value="1"/>
</dbReference>
<gene>
    <name evidence="15" type="primary">TMEM132B</name>
</gene>
<reference evidence="15" key="2">
    <citation type="submission" date="2025-08" db="UniProtKB">
        <authorList>
            <consortium name="Ensembl"/>
        </authorList>
    </citation>
    <scope>IDENTIFICATION</scope>
    <source>
        <strain evidence="15">breed Abyssinian</strain>
    </source>
</reference>
<comment type="similarity">
    <text evidence="2">Belongs to the TMEM132 family.</text>
</comment>
<keyword evidence="16" id="KW-1185">Reference proteome</keyword>
<keyword evidence="5 7" id="KW-0472">Membrane</keyword>
<evidence type="ECO:0000259" key="11">
    <source>
        <dbReference type="Pfam" id="PF23039"/>
    </source>
</evidence>
<dbReference type="InterPro" id="IPR026307">
    <property type="entry name" value="TMEM132"/>
</dbReference>
<feature type="region of interest" description="Disordered" evidence="6">
    <location>
        <begin position="1"/>
        <end position="21"/>
    </location>
</feature>
<evidence type="ECO:0000256" key="3">
    <source>
        <dbReference type="ARBA" id="ARBA00022692"/>
    </source>
</evidence>
<evidence type="ECO:0000256" key="2">
    <source>
        <dbReference type="ARBA" id="ARBA00006166"/>
    </source>
</evidence>
<keyword evidence="3 7" id="KW-0812">Transmembrane</keyword>
<dbReference type="InterPro" id="IPR031436">
    <property type="entry name" value="TMEM132_C"/>
</dbReference>
<feature type="domain" description="Transmembrane protein TMEM132 N-terminal" evidence="8">
    <location>
        <begin position="135"/>
        <end position="196"/>
    </location>
</feature>
<feature type="region of interest" description="Disordered" evidence="6">
    <location>
        <begin position="1131"/>
        <end position="1153"/>
    </location>
</feature>
<evidence type="ECO:0008006" key="17">
    <source>
        <dbReference type="Google" id="ProtNLM"/>
    </source>
</evidence>
<evidence type="ECO:0000313" key="15">
    <source>
        <dbReference type="Ensembl" id="ENSFCTP00005054549.1"/>
    </source>
</evidence>
<feature type="compositionally biased region" description="Polar residues" evidence="6">
    <location>
        <begin position="1141"/>
        <end position="1153"/>
    </location>
</feature>
<feature type="region of interest" description="Disordered" evidence="6">
    <location>
        <begin position="929"/>
        <end position="982"/>
    </location>
</feature>
<dbReference type="PANTHER" id="PTHR13388">
    <property type="entry name" value="DETONATOR, ISOFORM E"/>
    <property type="match status" value="1"/>
</dbReference>
<dbReference type="InterPro" id="IPR055424">
    <property type="entry name" value="Ig_TMEM132_6th"/>
</dbReference>
<evidence type="ECO:0000256" key="5">
    <source>
        <dbReference type="ARBA" id="ARBA00023136"/>
    </source>
</evidence>
<dbReference type="Pfam" id="PF23481">
    <property type="entry name" value="Ig_TMEM132_2nd"/>
    <property type="match status" value="1"/>
</dbReference>
<evidence type="ECO:0000313" key="16">
    <source>
        <dbReference type="Proteomes" id="UP000823872"/>
    </source>
</evidence>
<dbReference type="Proteomes" id="UP000823872">
    <property type="component" value="Chromosome D3"/>
</dbReference>